<evidence type="ECO:0008006" key="4">
    <source>
        <dbReference type="Google" id="ProtNLM"/>
    </source>
</evidence>
<feature type="transmembrane region" description="Helical" evidence="1">
    <location>
        <begin position="184"/>
        <end position="201"/>
    </location>
</feature>
<dbReference type="EMBL" id="JXAK01000022">
    <property type="protein sequence ID" value="KIL40375.1"/>
    <property type="molecule type" value="Genomic_DNA"/>
</dbReference>
<feature type="transmembrane region" description="Helical" evidence="1">
    <location>
        <begin position="30"/>
        <end position="47"/>
    </location>
</feature>
<keyword evidence="1" id="KW-0812">Transmembrane</keyword>
<keyword evidence="3" id="KW-1185">Reference proteome</keyword>
<gene>
    <name evidence="2" type="ORF">SD70_14185</name>
</gene>
<comment type="caution">
    <text evidence="2">The sequence shown here is derived from an EMBL/GenBank/DDBJ whole genome shotgun (WGS) entry which is preliminary data.</text>
</comment>
<keyword evidence="1" id="KW-0472">Membrane</keyword>
<dbReference type="Proteomes" id="UP000031967">
    <property type="component" value="Unassembled WGS sequence"/>
</dbReference>
<name>A0ABR5AIG9_9BACL</name>
<proteinExistence type="predicted"/>
<feature type="transmembrane region" description="Helical" evidence="1">
    <location>
        <begin position="149"/>
        <end position="172"/>
    </location>
</feature>
<feature type="transmembrane region" description="Helical" evidence="1">
    <location>
        <begin position="83"/>
        <end position="105"/>
    </location>
</feature>
<keyword evidence="1" id="KW-1133">Transmembrane helix</keyword>
<organism evidence="2 3">
    <name type="scientific">Gordoniibacillus kamchatkensis</name>
    <dbReference type="NCBI Taxonomy" id="1590651"/>
    <lineage>
        <taxon>Bacteria</taxon>
        <taxon>Bacillati</taxon>
        <taxon>Bacillota</taxon>
        <taxon>Bacilli</taxon>
        <taxon>Bacillales</taxon>
        <taxon>Paenibacillaceae</taxon>
        <taxon>Gordoniibacillus</taxon>
    </lineage>
</organism>
<feature type="transmembrane region" description="Helical" evidence="1">
    <location>
        <begin position="112"/>
        <end position="129"/>
    </location>
</feature>
<dbReference type="RefSeq" id="WP_041048179.1">
    <property type="nucleotide sequence ID" value="NZ_JXAK01000022.1"/>
</dbReference>
<evidence type="ECO:0000313" key="3">
    <source>
        <dbReference type="Proteomes" id="UP000031967"/>
    </source>
</evidence>
<sequence length="290" mass="34012">MTILLLMLMAASISLFITKAKHPSAYWTGLVLFGWFLSMSGLILFIAKYGGFYYRINTVLFFTDSIRNLLLYSPISIDTISRLITVGRSLFIYSLLGLSITLFYYRPFRQIWRLYLLNTILPLANMIFYDPIVYRWALGLIEPEWTYAIGWITRGWLIVSGLVSIGLMLWRYRRITVPWLKKQVKYILLGVFALVLFYFYLGFLGPLQVTDIRTYYVLYSDFTNYNPPLTVTEWYISIFFTGLLSLISIVFIWRYTAVEKKLGKPDLHLERKLNTANMARECLRTPSRTN</sequence>
<evidence type="ECO:0000256" key="1">
    <source>
        <dbReference type="SAM" id="Phobius"/>
    </source>
</evidence>
<feature type="transmembrane region" description="Helical" evidence="1">
    <location>
        <begin position="234"/>
        <end position="255"/>
    </location>
</feature>
<reference evidence="2 3" key="1">
    <citation type="submission" date="2014-12" db="EMBL/GenBank/DDBJ databases">
        <title>Draft genome sequence of Paenibacillus kamchatkensis strain B-2647.</title>
        <authorList>
            <person name="Karlyshev A.V."/>
            <person name="Kudryashova E.B."/>
        </authorList>
    </citation>
    <scope>NUCLEOTIDE SEQUENCE [LARGE SCALE GENOMIC DNA]</scope>
    <source>
        <strain evidence="2 3">VKM B-2647</strain>
    </source>
</reference>
<accession>A0ABR5AIG9</accession>
<protein>
    <recommendedName>
        <fullName evidence="4">Integral membrane protein</fullName>
    </recommendedName>
</protein>
<evidence type="ECO:0000313" key="2">
    <source>
        <dbReference type="EMBL" id="KIL40375.1"/>
    </source>
</evidence>